<gene>
    <name evidence="1" type="ORF">ACCO45_001494</name>
</gene>
<organism evidence="1 2">
    <name type="scientific">Purpureocillium lilacinum</name>
    <name type="common">Paecilomyces lilacinus</name>
    <dbReference type="NCBI Taxonomy" id="33203"/>
    <lineage>
        <taxon>Eukaryota</taxon>
        <taxon>Fungi</taxon>
        <taxon>Dikarya</taxon>
        <taxon>Ascomycota</taxon>
        <taxon>Pezizomycotina</taxon>
        <taxon>Sordariomycetes</taxon>
        <taxon>Hypocreomycetidae</taxon>
        <taxon>Hypocreales</taxon>
        <taxon>Ophiocordycipitaceae</taxon>
        <taxon>Purpureocillium</taxon>
    </lineage>
</organism>
<evidence type="ECO:0000313" key="2">
    <source>
        <dbReference type="Proteomes" id="UP001638806"/>
    </source>
</evidence>
<sequence>MSSMFKKKGGPAFKPKIPSARPRVPSSSAPKPVDRRPSIDAPAEALPHELPDSLETASQPPPSERPPSPEKQKRTSKSDTEPSQPPQEPVIAAKVLPQSHEQPRRASTSRAAPDAQEQASAPPSKIPTEAEPLLPSIETGRGATEQAPTPTSPSQIDTIQETSAARATVETCYKSGGQGENPSRHNTTAGWRQGRKREAKEASTQSLTTKRRFGAAEARKRQASSSTGDGSETKPRPRRARSLTPEDAESQLVDLQQLRMADLTKDLRIGKKFSRHDELRERERQARLKAKLGKDGDQTEREGSASASPMPDGRTKKSATPGGSSTPAPASGPQFRIVDGQIVVDQSSLVMDRHARAAAAQAGEDMETIEENDFTRLITSSSFMNTSKLKGPNIWTDQETELFYRGLRMFGTEFEMISKMFPGKQRRHVKLKFNREERHNPKRIDAALIGEKTIKMDIAEYKAFTGAEYESVETIEAEQRKIQEGYEAERQRIADEQEEIMRKKREELFADEDGDEMGGKKKKGKKKGKQAIQYGLNGEPITQDA</sequence>
<dbReference type="EMBL" id="JBGNUJ010000002">
    <property type="protein sequence ID" value="KAL3964490.1"/>
    <property type="molecule type" value="Genomic_DNA"/>
</dbReference>
<proteinExistence type="predicted"/>
<protein>
    <submittedName>
        <fullName evidence="1">Uncharacterized protein</fullName>
    </submittedName>
</protein>
<name>A0ACC4E9Y6_PURLI</name>
<dbReference type="Proteomes" id="UP001638806">
    <property type="component" value="Unassembled WGS sequence"/>
</dbReference>
<comment type="caution">
    <text evidence="1">The sequence shown here is derived from an EMBL/GenBank/DDBJ whole genome shotgun (WGS) entry which is preliminary data.</text>
</comment>
<reference evidence="1" key="1">
    <citation type="submission" date="2024-12" db="EMBL/GenBank/DDBJ databases">
        <title>Comparative genomics and development of molecular markers within Purpureocillium lilacinum and among Purpureocillium species.</title>
        <authorList>
            <person name="Yeh Z.-Y."/>
            <person name="Ni N.-T."/>
            <person name="Lo P.-H."/>
            <person name="Mushyakhwo K."/>
            <person name="Lin C.-F."/>
            <person name="Nai Y.-S."/>
        </authorList>
    </citation>
    <scope>NUCLEOTIDE SEQUENCE</scope>
    <source>
        <strain evidence="1">NCHU-NPUST-175</strain>
    </source>
</reference>
<accession>A0ACC4E9Y6</accession>
<evidence type="ECO:0000313" key="1">
    <source>
        <dbReference type="EMBL" id="KAL3964490.1"/>
    </source>
</evidence>
<keyword evidence="2" id="KW-1185">Reference proteome</keyword>